<protein>
    <recommendedName>
        <fullName evidence="6">Methyltransferase-like protein 23</fullName>
    </recommendedName>
</protein>
<evidence type="ECO:0000256" key="4">
    <source>
        <dbReference type="ARBA" id="ARBA00043988"/>
    </source>
</evidence>
<evidence type="ECO:0000256" key="3">
    <source>
        <dbReference type="ARBA" id="ARBA00022691"/>
    </source>
</evidence>
<dbReference type="EnsemblMetazoa" id="Aqu2.1.38482_001">
    <property type="protein sequence ID" value="Aqu2.1.38482_001"/>
    <property type="gene ID" value="Aqu2.1.38482"/>
</dbReference>
<dbReference type="GO" id="GO:0008168">
    <property type="term" value="F:methyltransferase activity"/>
    <property type="evidence" value="ECO:0007669"/>
    <property type="project" value="UniProtKB-KW"/>
</dbReference>
<evidence type="ECO:0000256" key="1">
    <source>
        <dbReference type="ARBA" id="ARBA00022603"/>
    </source>
</evidence>
<keyword evidence="1" id="KW-0489">Methyltransferase</keyword>
<organism evidence="5">
    <name type="scientific">Amphimedon queenslandica</name>
    <name type="common">Sponge</name>
    <dbReference type="NCBI Taxonomy" id="400682"/>
    <lineage>
        <taxon>Eukaryota</taxon>
        <taxon>Metazoa</taxon>
        <taxon>Porifera</taxon>
        <taxon>Demospongiae</taxon>
        <taxon>Heteroscleromorpha</taxon>
        <taxon>Haplosclerida</taxon>
        <taxon>Niphatidae</taxon>
        <taxon>Amphimedon</taxon>
    </lineage>
</organism>
<dbReference type="GO" id="GO:0032259">
    <property type="term" value="P:methylation"/>
    <property type="evidence" value="ECO:0007669"/>
    <property type="project" value="UniProtKB-KW"/>
</dbReference>
<sequence>MELSPLRIKTLERLSDDYALYTWPCSPILGYYIYNQRHKIINKNILELGSGTAIPGLIAAKCGGSVTLSDREDNPRLLDYLRETCELNGLREIKIMGLTWGLISPDLINLSKCDYVLASDCFYDSKDFEDVMATVDYVLEKRSGCVFWTTYQERSSNRTLFPLLERWGLQCKVIPIEEDWSYGIEIVGPAPDYLDIETTVTKHSIRLLEITKQ</sequence>
<keyword evidence="2" id="KW-0808">Transferase</keyword>
<evidence type="ECO:0000256" key="2">
    <source>
        <dbReference type="ARBA" id="ARBA00022679"/>
    </source>
</evidence>
<dbReference type="STRING" id="400682.A0A1X7VG61"/>
<proteinExistence type="inferred from homology"/>
<dbReference type="AlphaFoldDB" id="A0A1X7VG61"/>
<evidence type="ECO:0000313" key="5">
    <source>
        <dbReference type="EnsemblMetazoa" id="Aqu2.1.38482_001"/>
    </source>
</evidence>
<dbReference type="Gene3D" id="3.40.50.150">
    <property type="entry name" value="Vaccinia Virus protein VP39"/>
    <property type="match status" value="1"/>
</dbReference>
<dbReference type="GO" id="GO:0005634">
    <property type="term" value="C:nucleus"/>
    <property type="evidence" value="ECO:0007669"/>
    <property type="project" value="TreeGrafter"/>
</dbReference>
<accession>A0A1X7VG61</accession>
<name>A0A1X7VG61_AMPQE</name>
<dbReference type="InterPro" id="IPR019410">
    <property type="entry name" value="Methyltransf_16"/>
</dbReference>
<dbReference type="Pfam" id="PF10294">
    <property type="entry name" value="Methyltransf_16"/>
    <property type="match status" value="1"/>
</dbReference>
<dbReference type="PANTHER" id="PTHR14614:SF164">
    <property type="entry name" value="HISTONE-ARGININE METHYLTRANSFERASE METTL23"/>
    <property type="match status" value="1"/>
</dbReference>
<reference evidence="5" key="1">
    <citation type="submission" date="2017-05" db="UniProtKB">
        <authorList>
            <consortium name="EnsemblMetazoa"/>
        </authorList>
    </citation>
    <scope>IDENTIFICATION</scope>
</reference>
<dbReference type="InParanoid" id="A0A1X7VG61"/>
<dbReference type="InterPro" id="IPR029063">
    <property type="entry name" value="SAM-dependent_MTases_sf"/>
</dbReference>
<keyword evidence="3" id="KW-0949">S-adenosyl-L-methionine</keyword>
<dbReference type="PANTHER" id="PTHR14614">
    <property type="entry name" value="HEPATOCELLULAR CARCINOMA-ASSOCIATED ANTIGEN"/>
    <property type="match status" value="1"/>
</dbReference>
<evidence type="ECO:0008006" key="6">
    <source>
        <dbReference type="Google" id="ProtNLM"/>
    </source>
</evidence>
<dbReference type="GO" id="GO:0005737">
    <property type="term" value="C:cytoplasm"/>
    <property type="evidence" value="ECO:0007669"/>
    <property type="project" value="TreeGrafter"/>
</dbReference>
<dbReference type="SUPFAM" id="SSF53335">
    <property type="entry name" value="S-adenosyl-L-methionine-dependent methyltransferases"/>
    <property type="match status" value="1"/>
</dbReference>
<comment type="similarity">
    <text evidence="4">Belongs to the methyltransferase superfamily. METTL23 family.</text>
</comment>
<dbReference type="OrthoDB" id="407325at2759"/>